<evidence type="ECO:0000313" key="2">
    <source>
        <dbReference type="EMBL" id="KAK7925821.1"/>
    </source>
</evidence>
<keyword evidence="1" id="KW-0175">Coiled coil</keyword>
<dbReference type="Gene3D" id="1.20.5.340">
    <property type="match status" value="1"/>
</dbReference>
<dbReference type="AlphaFoldDB" id="A0AAW0PG87"/>
<dbReference type="Gene3D" id="3.30.250.20">
    <property type="entry name" value="L1 transposable element, C-terminal domain"/>
    <property type="match status" value="1"/>
</dbReference>
<evidence type="ECO:0008006" key="4">
    <source>
        <dbReference type="Google" id="ProtNLM"/>
    </source>
</evidence>
<dbReference type="EMBL" id="JBBPFD010000005">
    <property type="protein sequence ID" value="KAK7925821.1"/>
    <property type="molecule type" value="Genomic_DNA"/>
</dbReference>
<name>A0AAW0PG87_9GOBI</name>
<feature type="coiled-coil region" evidence="1">
    <location>
        <begin position="70"/>
        <end position="132"/>
    </location>
</feature>
<proteinExistence type="predicted"/>
<dbReference type="PANTHER" id="PTHR11505">
    <property type="entry name" value="L1 TRANSPOSABLE ELEMENT-RELATED"/>
    <property type="match status" value="1"/>
</dbReference>
<sequence length="285" mass="32779">MPPPKRKNITKKKGELVHSEEIHTMAQEGSEQVDDLSLSTTPKWAEDLAAKFERVELSFGAKIDQMSESINSLTRDTRAMLNRLNNAERRIGNMEDTVEKNTADTAKNDKLIHALQQKVDDLENRSRRNNLRLVGIKEGTEAANIYTLLSNVFRYILGRTGDTPSPEIERAHRSARPIPDPDQPPRTILVRMLRWRDKQEIVRAAAGKKLEWEGQRFSVYHDFSAEESRRRALYSNLKKTLQKASVKYGILYPGILMVTIDGEKLRYFSPEEAEKDLSKRLPKFF</sequence>
<reference evidence="3" key="1">
    <citation type="submission" date="2024-04" db="EMBL/GenBank/DDBJ databases">
        <title>Salinicola lusitanus LLJ914,a marine bacterium isolated from the Okinawa Trough.</title>
        <authorList>
            <person name="Li J."/>
        </authorList>
    </citation>
    <scope>NUCLEOTIDE SEQUENCE [LARGE SCALE GENOMIC DNA]</scope>
</reference>
<dbReference type="InterPro" id="IPR042566">
    <property type="entry name" value="L1_C"/>
</dbReference>
<comment type="caution">
    <text evidence="2">The sequence shown here is derived from an EMBL/GenBank/DDBJ whole genome shotgun (WGS) entry which is preliminary data.</text>
</comment>
<evidence type="ECO:0000256" key="1">
    <source>
        <dbReference type="SAM" id="Coils"/>
    </source>
</evidence>
<evidence type="ECO:0000313" key="3">
    <source>
        <dbReference type="Proteomes" id="UP001460270"/>
    </source>
</evidence>
<keyword evidence="3" id="KW-1185">Reference proteome</keyword>
<dbReference type="Proteomes" id="UP001460270">
    <property type="component" value="Unassembled WGS sequence"/>
</dbReference>
<accession>A0AAW0PG87</accession>
<dbReference type="InterPro" id="IPR004244">
    <property type="entry name" value="Transposase_22"/>
</dbReference>
<gene>
    <name evidence="2" type="ORF">WMY93_008131</name>
</gene>
<organism evidence="2 3">
    <name type="scientific">Mugilogobius chulae</name>
    <name type="common">yellowstripe goby</name>
    <dbReference type="NCBI Taxonomy" id="88201"/>
    <lineage>
        <taxon>Eukaryota</taxon>
        <taxon>Metazoa</taxon>
        <taxon>Chordata</taxon>
        <taxon>Craniata</taxon>
        <taxon>Vertebrata</taxon>
        <taxon>Euteleostomi</taxon>
        <taxon>Actinopterygii</taxon>
        <taxon>Neopterygii</taxon>
        <taxon>Teleostei</taxon>
        <taxon>Neoteleostei</taxon>
        <taxon>Acanthomorphata</taxon>
        <taxon>Gobiaria</taxon>
        <taxon>Gobiiformes</taxon>
        <taxon>Gobioidei</taxon>
        <taxon>Gobiidae</taxon>
        <taxon>Gobionellinae</taxon>
        <taxon>Mugilogobius</taxon>
    </lineage>
</organism>
<protein>
    <recommendedName>
        <fullName evidence="4">L1 transposable element RRM domain-containing protein</fullName>
    </recommendedName>
</protein>